<dbReference type="EC" id="2.7.7.12" evidence="5 13"/>
<dbReference type="InterPro" id="IPR019779">
    <property type="entry name" value="GalP_UDPtransf1_His-AS"/>
</dbReference>
<name>A0ABX1CTS8_9FLAO</name>
<dbReference type="Pfam" id="PF01087">
    <property type="entry name" value="GalP_UDP_transf"/>
    <property type="match status" value="1"/>
</dbReference>
<dbReference type="PROSITE" id="PS00117">
    <property type="entry name" value="GAL_P_UDP_TRANSF_I"/>
    <property type="match status" value="1"/>
</dbReference>
<dbReference type="InterPro" id="IPR001937">
    <property type="entry name" value="GalP_UDPtransf1"/>
</dbReference>
<evidence type="ECO:0000259" key="15">
    <source>
        <dbReference type="Pfam" id="PF01087"/>
    </source>
</evidence>
<comment type="caution">
    <text evidence="17">The sequence shown here is derived from an EMBL/GenBank/DDBJ whole genome shotgun (WGS) entry which is preliminary data.</text>
</comment>
<evidence type="ECO:0000256" key="1">
    <source>
        <dbReference type="ARBA" id="ARBA00001107"/>
    </source>
</evidence>
<dbReference type="CDD" id="cd00608">
    <property type="entry name" value="GalT"/>
    <property type="match status" value="1"/>
</dbReference>
<evidence type="ECO:0000256" key="6">
    <source>
        <dbReference type="ARBA" id="ARBA00016340"/>
    </source>
</evidence>
<evidence type="ECO:0000313" key="18">
    <source>
        <dbReference type="Proteomes" id="UP000703674"/>
    </source>
</evidence>
<keyword evidence="7 14" id="KW-0808">Transferase</keyword>
<organism evidence="17 18">
    <name type="scientific">Salinimicrobium oceani</name>
    <dbReference type="NCBI Taxonomy" id="2722702"/>
    <lineage>
        <taxon>Bacteria</taxon>
        <taxon>Pseudomonadati</taxon>
        <taxon>Bacteroidota</taxon>
        <taxon>Flavobacteriia</taxon>
        <taxon>Flavobacteriales</taxon>
        <taxon>Flavobacteriaceae</taxon>
        <taxon>Salinimicrobium</taxon>
    </lineage>
</organism>
<comment type="similarity">
    <text evidence="4 14">Belongs to the galactose-1-phosphate uridylyltransferase type 1 family.</text>
</comment>
<dbReference type="Gene3D" id="3.30.428.10">
    <property type="entry name" value="HIT-like"/>
    <property type="match status" value="2"/>
</dbReference>
<evidence type="ECO:0000256" key="10">
    <source>
        <dbReference type="ARBA" id="ARBA00022833"/>
    </source>
</evidence>
<dbReference type="Pfam" id="PF02744">
    <property type="entry name" value="GalP_UDP_tr_C"/>
    <property type="match status" value="1"/>
</dbReference>
<comment type="pathway">
    <text evidence="3 14">Carbohydrate metabolism; galactose metabolism.</text>
</comment>
<dbReference type="PANTHER" id="PTHR11943">
    <property type="entry name" value="GALACTOSE-1-PHOSPHATE URIDYLYLTRANSFERASE"/>
    <property type="match status" value="1"/>
</dbReference>
<evidence type="ECO:0000256" key="3">
    <source>
        <dbReference type="ARBA" id="ARBA00004947"/>
    </source>
</evidence>
<dbReference type="InterPro" id="IPR005850">
    <property type="entry name" value="GalP_Utransf_C"/>
</dbReference>
<feature type="domain" description="Galactose-1-phosphate uridyl transferase N-terminal" evidence="15">
    <location>
        <begin position="5"/>
        <end position="176"/>
    </location>
</feature>
<evidence type="ECO:0000256" key="13">
    <source>
        <dbReference type="NCBIfam" id="TIGR00209"/>
    </source>
</evidence>
<evidence type="ECO:0000256" key="12">
    <source>
        <dbReference type="ARBA" id="ARBA00023277"/>
    </source>
</evidence>
<accession>A0ABX1CTS8</accession>
<evidence type="ECO:0000313" key="17">
    <source>
        <dbReference type="EMBL" id="NJW51330.1"/>
    </source>
</evidence>
<comment type="cofactor">
    <cofactor evidence="2">
        <name>Zn(2+)</name>
        <dbReference type="ChEBI" id="CHEBI:29105"/>
    </cofactor>
</comment>
<keyword evidence="18" id="KW-1185">Reference proteome</keyword>
<dbReference type="GO" id="GO:0008108">
    <property type="term" value="F:UDP-glucose:hexose-1-phosphate uridylyltransferase activity"/>
    <property type="evidence" value="ECO:0007669"/>
    <property type="project" value="UniProtKB-EC"/>
</dbReference>
<dbReference type="NCBIfam" id="NF008724">
    <property type="entry name" value="PRK11720.1"/>
    <property type="match status" value="1"/>
</dbReference>
<keyword evidence="11 14" id="KW-0299">Galactose metabolism</keyword>
<dbReference type="InterPro" id="IPR005849">
    <property type="entry name" value="GalP_Utransf_N"/>
</dbReference>
<dbReference type="NCBIfam" id="TIGR00209">
    <property type="entry name" value="galT_1"/>
    <property type="match status" value="1"/>
</dbReference>
<gene>
    <name evidence="17" type="ORF">HC175_00185</name>
</gene>
<comment type="catalytic activity">
    <reaction evidence="1 14">
        <text>alpha-D-galactose 1-phosphate + UDP-alpha-D-glucose = alpha-D-glucose 1-phosphate + UDP-alpha-D-galactose</text>
        <dbReference type="Rhea" id="RHEA:13989"/>
        <dbReference type="ChEBI" id="CHEBI:58336"/>
        <dbReference type="ChEBI" id="CHEBI:58601"/>
        <dbReference type="ChEBI" id="CHEBI:58885"/>
        <dbReference type="ChEBI" id="CHEBI:66914"/>
        <dbReference type="EC" id="2.7.7.12"/>
    </reaction>
</comment>
<evidence type="ECO:0000256" key="2">
    <source>
        <dbReference type="ARBA" id="ARBA00001947"/>
    </source>
</evidence>
<dbReference type="EMBL" id="JAAVJR010000001">
    <property type="protein sequence ID" value="NJW51330.1"/>
    <property type="molecule type" value="Genomic_DNA"/>
</dbReference>
<protein>
    <recommendedName>
        <fullName evidence="6 13">Galactose-1-phosphate uridylyltransferase</fullName>
        <ecNumber evidence="5 13">2.7.7.12</ecNumber>
    </recommendedName>
</protein>
<evidence type="ECO:0000256" key="4">
    <source>
        <dbReference type="ARBA" id="ARBA00010951"/>
    </source>
</evidence>
<keyword evidence="8 14" id="KW-0548">Nucleotidyltransferase</keyword>
<dbReference type="RefSeq" id="WP_168136505.1">
    <property type="nucleotide sequence ID" value="NZ_JAAVJR010000001.1"/>
</dbReference>
<evidence type="ECO:0000256" key="7">
    <source>
        <dbReference type="ARBA" id="ARBA00022679"/>
    </source>
</evidence>
<dbReference type="SUPFAM" id="SSF54197">
    <property type="entry name" value="HIT-like"/>
    <property type="match status" value="2"/>
</dbReference>
<evidence type="ECO:0000256" key="14">
    <source>
        <dbReference type="RuleBase" id="RU000506"/>
    </source>
</evidence>
<dbReference type="Proteomes" id="UP000703674">
    <property type="component" value="Unassembled WGS sequence"/>
</dbReference>
<evidence type="ECO:0000256" key="8">
    <source>
        <dbReference type="ARBA" id="ARBA00022695"/>
    </source>
</evidence>
<dbReference type="InterPro" id="IPR036265">
    <property type="entry name" value="HIT-like_sf"/>
</dbReference>
<keyword evidence="9 14" id="KW-0479">Metal-binding</keyword>
<sequence length="346" mass="40296">MSKEFNKHPHRRFNILTGEWILVSPHRTKRPWQGRLEKVAGEERPSYDVDCFLCPGNKRASGDTNPDYEEPYTFKNDFSALLPEGPAEEVQEGLFRASSETGICRVVCFSPDHSLTLPVMEVGDIVKVIRKWKEEYADLGSRENINHVMIFENKGDMMGCSNPHPHGQIWSQLSVPVEVQKKTRHQKEHWDQHKRSLLGDYLKQELDKKERIVLENEHFVTLVPYWAIWPYETMILPRRHMQHIGQLSGREEIAYADILKLLTIKYDNLFQTSFPYSSGIHQQPTTGEDHPEWHFHMSFYPPLLRSKTVKKFMVGYELFAGPQRDITAEEAAATLRELPVVHYSKI</sequence>
<dbReference type="PIRSF" id="PIRSF000808">
    <property type="entry name" value="GalT"/>
    <property type="match status" value="1"/>
</dbReference>
<reference evidence="17 18" key="1">
    <citation type="submission" date="2020-03" db="EMBL/GenBank/DDBJ databases">
        <title>Salinimicrobium sp. nov, isolated from SCS.</title>
        <authorList>
            <person name="Cao W.R."/>
        </authorList>
    </citation>
    <scope>NUCLEOTIDE SEQUENCE [LARGE SCALE GENOMIC DNA]</scope>
    <source>
        <strain evidence="18">J15B91</strain>
    </source>
</reference>
<dbReference type="PANTHER" id="PTHR11943:SF1">
    <property type="entry name" value="GALACTOSE-1-PHOSPHATE URIDYLYLTRANSFERASE"/>
    <property type="match status" value="1"/>
</dbReference>
<evidence type="ECO:0000259" key="16">
    <source>
        <dbReference type="Pfam" id="PF02744"/>
    </source>
</evidence>
<keyword evidence="12 14" id="KW-0119">Carbohydrate metabolism</keyword>
<proteinExistence type="inferred from homology"/>
<keyword evidence="10" id="KW-0862">Zinc</keyword>
<evidence type="ECO:0000256" key="5">
    <source>
        <dbReference type="ARBA" id="ARBA00012384"/>
    </source>
</evidence>
<feature type="domain" description="Galactose-1-phosphate uridyl transferase C-terminal" evidence="16">
    <location>
        <begin position="183"/>
        <end position="344"/>
    </location>
</feature>
<evidence type="ECO:0000256" key="9">
    <source>
        <dbReference type="ARBA" id="ARBA00022723"/>
    </source>
</evidence>
<evidence type="ECO:0000256" key="11">
    <source>
        <dbReference type="ARBA" id="ARBA00023144"/>
    </source>
</evidence>